<comment type="caution">
    <text evidence="3">The sequence shown here is derived from an EMBL/GenBank/DDBJ whole genome shotgun (WGS) entry which is preliminary data.</text>
</comment>
<protein>
    <submittedName>
        <fullName evidence="3">Uncharacterized protein</fullName>
    </submittedName>
</protein>
<reference evidence="3 4" key="1">
    <citation type="journal article" date="2016" name="Nat. Commun.">
        <title>Thousands of microbial genomes shed light on interconnected biogeochemical processes in an aquifer system.</title>
        <authorList>
            <person name="Anantharaman K."/>
            <person name="Brown C.T."/>
            <person name="Hug L.A."/>
            <person name="Sharon I."/>
            <person name="Castelle C.J."/>
            <person name="Probst A.J."/>
            <person name="Thomas B.C."/>
            <person name="Singh A."/>
            <person name="Wilkins M.J."/>
            <person name="Karaoz U."/>
            <person name="Brodie E.L."/>
            <person name="Williams K.H."/>
            <person name="Hubbard S.S."/>
            <person name="Banfield J.F."/>
        </authorList>
    </citation>
    <scope>NUCLEOTIDE SEQUENCE [LARGE SCALE GENOMIC DNA]</scope>
</reference>
<dbReference type="AlphaFoldDB" id="A0A1F6VHM7"/>
<accession>A0A1F6VHM7</accession>
<name>A0A1F6VHM7_9BACT</name>
<evidence type="ECO:0000256" key="1">
    <source>
        <dbReference type="SAM" id="Coils"/>
    </source>
</evidence>
<evidence type="ECO:0000313" key="3">
    <source>
        <dbReference type="EMBL" id="OGI69140.1"/>
    </source>
</evidence>
<proteinExistence type="predicted"/>
<feature type="region of interest" description="Disordered" evidence="2">
    <location>
        <begin position="1"/>
        <end position="24"/>
    </location>
</feature>
<gene>
    <name evidence="3" type="ORF">A2824_01965</name>
</gene>
<dbReference type="STRING" id="1801743.A2824_01965"/>
<feature type="coiled-coil region" evidence="1">
    <location>
        <begin position="90"/>
        <end position="248"/>
    </location>
</feature>
<dbReference type="EMBL" id="MFTT01000033">
    <property type="protein sequence ID" value="OGI69140.1"/>
    <property type="molecule type" value="Genomic_DNA"/>
</dbReference>
<keyword evidence="1" id="KW-0175">Coiled coil</keyword>
<evidence type="ECO:0000313" key="4">
    <source>
        <dbReference type="Proteomes" id="UP000178059"/>
    </source>
</evidence>
<sequence>MKEGKKDLWWKPGTSQEEKNQISEKIKESQENFTALKNQIIALKYKKEQLELKQQELHNQIQNVDVVRAKIGSSRSFEDIDYVEEKEGEKERLSEEYAKLKPIIEDLEAEIIEKENKTKDRGIIGKDMTYQDMLKNELEKIKNAFESSKEKLKQLKNGLKEKKLELKEKENELSLLKSRLFMAKLSETDTQKVKEIEKEEKEKRNYIVNLEKELPELEEKILEKKERSEQLLNTFLDMKNELKKLEQQ</sequence>
<dbReference type="Proteomes" id="UP000178059">
    <property type="component" value="Unassembled WGS sequence"/>
</dbReference>
<evidence type="ECO:0000256" key="2">
    <source>
        <dbReference type="SAM" id="MobiDB-lite"/>
    </source>
</evidence>
<organism evidence="3 4">
    <name type="scientific">Candidatus Nomurabacteria bacterium RIFCSPHIGHO2_01_FULL_42_16</name>
    <dbReference type="NCBI Taxonomy" id="1801743"/>
    <lineage>
        <taxon>Bacteria</taxon>
        <taxon>Candidatus Nomuraibacteriota</taxon>
    </lineage>
</organism>